<dbReference type="RefSeq" id="WP_138050078.1">
    <property type="nucleotide sequence ID" value="NZ_VBZC01000071.1"/>
</dbReference>
<name>A0A5R9FJD9_9ACTN</name>
<proteinExistence type="predicted"/>
<dbReference type="GO" id="GO:0019748">
    <property type="term" value="P:secondary metabolic process"/>
    <property type="evidence" value="ECO:0007669"/>
    <property type="project" value="InterPro"/>
</dbReference>
<evidence type="ECO:0000313" key="2">
    <source>
        <dbReference type="Proteomes" id="UP000305906"/>
    </source>
</evidence>
<dbReference type="InterPro" id="IPR011009">
    <property type="entry name" value="Kinase-like_dom_sf"/>
</dbReference>
<dbReference type="Pfam" id="PF04655">
    <property type="entry name" value="APH_6_hur"/>
    <property type="match status" value="1"/>
</dbReference>
<dbReference type="GO" id="GO:0016773">
    <property type="term" value="F:phosphotransferase activity, alcohol group as acceptor"/>
    <property type="evidence" value="ECO:0007669"/>
    <property type="project" value="InterPro"/>
</dbReference>
<organism evidence="1 2">
    <name type="scientific">Streptomyces montanus</name>
    <dbReference type="NCBI Taxonomy" id="2580423"/>
    <lineage>
        <taxon>Bacteria</taxon>
        <taxon>Bacillati</taxon>
        <taxon>Actinomycetota</taxon>
        <taxon>Actinomycetes</taxon>
        <taxon>Kitasatosporales</taxon>
        <taxon>Streptomycetaceae</taxon>
        <taxon>Streptomyces</taxon>
    </lineage>
</organism>
<gene>
    <name evidence="1" type="ORF">FE633_40010</name>
</gene>
<protein>
    <submittedName>
        <fullName evidence="1">Hydroxyurea phosphotransferase</fullName>
    </submittedName>
</protein>
<dbReference type="AlphaFoldDB" id="A0A5R9FJD9"/>
<accession>A0A5R9FJD9</accession>
<dbReference type="Proteomes" id="UP000305906">
    <property type="component" value="Unassembled WGS sequence"/>
</dbReference>
<dbReference type="InterPro" id="IPR006748">
    <property type="entry name" value="NH2Glyco/OHUrea_AB-resist_kin"/>
</dbReference>
<evidence type="ECO:0000313" key="1">
    <source>
        <dbReference type="EMBL" id="TLS40694.1"/>
    </source>
</evidence>
<comment type="caution">
    <text evidence="1">The sequence shown here is derived from an EMBL/GenBank/DDBJ whole genome shotgun (WGS) entry which is preliminary data.</text>
</comment>
<dbReference type="EMBL" id="VBZC01000071">
    <property type="protein sequence ID" value="TLS40694.1"/>
    <property type="molecule type" value="Genomic_DNA"/>
</dbReference>
<keyword evidence="1" id="KW-0808">Transferase</keyword>
<dbReference type="SUPFAM" id="SSF56112">
    <property type="entry name" value="Protein kinase-like (PK-like)"/>
    <property type="match status" value="1"/>
</dbReference>
<sequence length="307" mass="33173">MSTSIRVDVPDAFAASYSRSGASGRAWIAALPGLAASFLDRWALRLDGPAGHGMASLVLPVTRADGTPAVLKLQQVTEDNADAARGLRAWNGNGAVRLLDHDPDTGTMLLERLDATRPLSSVTDDTAATRILAEVMARLVAVPAPQGVRRLADIAAAMLDQVPRAVPVLRDPADQRLLRTCAFAVSDLIGEAGDRLLHWDLHYDNILAGQREPWLAIDPEPLAGDPGFDLWPALDSRWESVVASGDVTDTVLRRFDQLTEALGLDRRRASGWTLGRVLQNTLWDVEDGRTALDPAQAAVATAMLRRW</sequence>
<reference evidence="1 2" key="1">
    <citation type="submission" date="2019-05" db="EMBL/GenBank/DDBJ databases">
        <title>Streptomyces sp. NEAU-C151, a novel actinomycete isolated from soil.</title>
        <authorList>
            <person name="Han L."/>
            <person name="Jiang H."/>
        </authorList>
    </citation>
    <scope>NUCLEOTIDE SEQUENCE [LARGE SCALE GENOMIC DNA]</scope>
    <source>
        <strain evidence="1 2">NEAU-C151</strain>
    </source>
</reference>
<keyword evidence="2" id="KW-1185">Reference proteome</keyword>